<dbReference type="SUPFAM" id="SSF53383">
    <property type="entry name" value="PLP-dependent transferases"/>
    <property type="match status" value="1"/>
</dbReference>
<dbReference type="InterPro" id="IPR015422">
    <property type="entry name" value="PyrdxlP-dep_Trfase_small"/>
</dbReference>
<evidence type="ECO:0000313" key="2">
    <source>
        <dbReference type="Proteomes" id="UP001589865"/>
    </source>
</evidence>
<keyword evidence="1" id="KW-0032">Aminotransferase</keyword>
<protein>
    <submittedName>
        <fullName evidence="1">Aminotransferase</fullName>
    </submittedName>
</protein>
<proteinExistence type="predicted"/>
<dbReference type="EMBL" id="JBHLUN010000017">
    <property type="protein sequence ID" value="MFC0410661.1"/>
    <property type="molecule type" value="Genomic_DNA"/>
</dbReference>
<dbReference type="Pfam" id="PF12897">
    <property type="entry name" value="Asp_aminotransf"/>
    <property type="match status" value="1"/>
</dbReference>
<dbReference type="RefSeq" id="WP_377046417.1">
    <property type="nucleotide sequence ID" value="NZ_JBHLUN010000017.1"/>
</dbReference>
<comment type="caution">
    <text evidence="1">The sequence shown here is derived from an EMBL/GenBank/DDBJ whole genome shotgun (WGS) entry which is preliminary data.</text>
</comment>
<dbReference type="Gene3D" id="3.40.640.10">
    <property type="entry name" value="Type I PLP-dependent aspartate aminotransferase-like (Major domain)"/>
    <property type="match status" value="1"/>
</dbReference>
<dbReference type="GO" id="GO:0008483">
    <property type="term" value="F:transaminase activity"/>
    <property type="evidence" value="ECO:0007669"/>
    <property type="project" value="UniProtKB-KW"/>
</dbReference>
<accession>A0ABV6JY62</accession>
<dbReference type="CDD" id="cd00609">
    <property type="entry name" value="AAT_like"/>
    <property type="match status" value="1"/>
</dbReference>
<gene>
    <name evidence="1" type="ORF">ACFFGY_20620</name>
</gene>
<dbReference type="PANTHER" id="PTHR43799">
    <property type="entry name" value="AMINOTRANSFERASE, PUTATIVE-RELATED"/>
    <property type="match status" value="1"/>
</dbReference>
<dbReference type="InterPro" id="IPR015421">
    <property type="entry name" value="PyrdxlP-dep_Trfase_major"/>
</dbReference>
<organism evidence="1 2">
    <name type="scientific">Roseomonas elaeocarpi</name>
    <dbReference type="NCBI Taxonomy" id="907779"/>
    <lineage>
        <taxon>Bacteria</taxon>
        <taxon>Pseudomonadati</taxon>
        <taxon>Pseudomonadota</taxon>
        <taxon>Alphaproteobacteria</taxon>
        <taxon>Acetobacterales</taxon>
        <taxon>Roseomonadaceae</taxon>
        <taxon>Roseomonas</taxon>
    </lineage>
</organism>
<dbReference type="Proteomes" id="UP001589865">
    <property type="component" value="Unassembled WGS sequence"/>
</dbReference>
<reference evidence="1 2" key="1">
    <citation type="submission" date="2024-09" db="EMBL/GenBank/DDBJ databases">
        <authorList>
            <person name="Sun Q."/>
            <person name="Mori K."/>
        </authorList>
    </citation>
    <scope>NUCLEOTIDE SEQUENCE [LARGE SCALE GENOMIC DNA]</scope>
    <source>
        <strain evidence="1 2">TBRC 5777</strain>
    </source>
</reference>
<name>A0ABV6JY62_9PROT</name>
<dbReference type="Gene3D" id="3.90.1150.10">
    <property type="entry name" value="Aspartate Aminotransferase, domain 1"/>
    <property type="match status" value="1"/>
</dbReference>
<evidence type="ECO:0000313" key="1">
    <source>
        <dbReference type="EMBL" id="MFC0410661.1"/>
    </source>
</evidence>
<dbReference type="PANTHER" id="PTHR43799:SF1">
    <property type="entry name" value="ASPARTATE AMINOTRANSFERASE"/>
    <property type="match status" value="1"/>
</dbReference>
<keyword evidence="2" id="KW-1185">Reference proteome</keyword>
<keyword evidence="1" id="KW-0808">Transferase</keyword>
<sequence>MATENSTPVAELRGAALAARLAEVRADYDRFRARDLKLDMTRGKPAPEQVALADAMLTLPGNGDVFSESGEDARNYGNLQGFAETRALFAPLLGVPPEQVAVGENSSLGVMHDCVVWAMLKGVPGSSRPWSKEEAPAFLCPVPGYDRHFAILEEYGIRAIPVPLTGRGPDMEAVEALVADPSVKGMWCVPQYSNPSGETYAPEVVRRLAAMRTGAPDFRLFWDNAYAVHDLRDAPERVANILDACTAAGNPDRAFIFASTSKVTLAGAGLSFFAASPANTAWYLARAGKRTIGPDKLNQLRHIRFLRDEAGIRAHMVRHRALIAPKFDAVDAALRARLDGTGVAHWTAPAGGYFISLDATPGTARRVVTLAKEAGLALTPAGATWPGGQDPEDSNLRLAPTFPSLEDVRAASEGIAICILLAALERRAAEPGAQDAG</sequence>
<dbReference type="InterPro" id="IPR024551">
    <property type="entry name" value="AspAT_Ic"/>
</dbReference>
<dbReference type="InterPro" id="IPR015424">
    <property type="entry name" value="PyrdxlP-dep_Trfase"/>
</dbReference>